<sequence length="181" mass="19513">LCIRLHNIRKMTPLVLLALLSFALAQDDCPETFEKIGSGGCCYQFSVVHGGIQKDWSGAKASCRALGELLGMTIELAELSTGNGCCNDVELMNTIASKGEINSWVGGSDTLSEGQYVWDYSGSILEVTNALWSHDSPAGGADENCVQVYSEPDMVVADDGYRASLNDQECSLVSHYVCQIF</sequence>
<comment type="caution">
    <text evidence="3">The sequence shown here is derived from an EMBL/GenBank/DDBJ whole genome shotgun (WGS) entry which is preliminary data.</text>
</comment>
<dbReference type="Proteomes" id="UP001497623">
    <property type="component" value="Unassembled WGS sequence"/>
</dbReference>
<dbReference type="InterPro" id="IPR016187">
    <property type="entry name" value="CTDL_fold"/>
</dbReference>
<dbReference type="PROSITE" id="PS50041">
    <property type="entry name" value="C_TYPE_LECTIN_2"/>
    <property type="match status" value="1"/>
</dbReference>
<evidence type="ECO:0000256" key="1">
    <source>
        <dbReference type="SAM" id="SignalP"/>
    </source>
</evidence>
<evidence type="ECO:0000259" key="2">
    <source>
        <dbReference type="PROSITE" id="PS50041"/>
    </source>
</evidence>
<protein>
    <recommendedName>
        <fullName evidence="2">C-type lectin domain-containing protein</fullName>
    </recommendedName>
</protein>
<dbReference type="SMART" id="SM00034">
    <property type="entry name" value="CLECT"/>
    <property type="match status" value="1"/>
</dbReference>
<feature type="domain" description="C-type lectin" evidence="2">
    <location>
        <begin position="38"/>
        <end position="179"/>
    </location>
</feature>
<organism evidence="3 4">
    <name type="scientific">Meganyctiphanes norvegica</name>
    <name type="common">Northern krill</name>
    <name type="synonym">Thysanopoda norvegica</name>
    <dbReference type="NCBI Taxonomy" id="48144"/>
    <lineage>
        <taxon>Eukaryota</taxon>
        <taxon>Metazoa</taxon>
        <taxon>Ecdysozoa</taxon>
        <taxon>Arthropoda</taxon>
        <taxon>Crustacea</taxon>
        <taxon>Multicrustacea</taxon>
        <taxon>Malacostraca</taxon>
        <taxon>Eumalacostraca</taxon>
        <taxon>Eucarida</taxon>
        <taxon>Euphausiacea</taxon>
        <taxon>Euphausiidae</taxon>
        <taxon>Meganyctiphanes</taxon>
    </lineage>
</organism>
<dbReference type="CDD" id="cd00037">
    <property type="entry name" value="CLECT"/>
    <property type="match status" value="1"/>
</dbReference>
<dbReference type="AlphaFoldDB" id="A0AAV2RYF0"/>
<feature type="non-terminal residue" evidence="3">
    <location>
        <position position="1"/>
    </location>
</feature>
<dbReference type="SUPFAM" id="SSF56436">
    <property type="entry name" value="C-type lectin-like"/>
    <property type="match status" value="1"/>
</dbReference>
<dbReference type="EMBL" id="CAXKWB010033258">
    <property type="protein sequence ID" value="CAL4142530.1"/>
    <property type="molecule type" value="Genomic_DNA"/>
</dbReference>
<proteinExistence type="predicted"/>
<feature type="chain" id="PRO_5043438779" description="C-type lectin domain-containing protein" evidence="1">
    <location>
        <begin position="26"/>
        <end position="181"/>
    </location>
</feature>
<reference evidence="3 4" key="1">
    <citation type="submission" date="2024-05" db="EMBL/GenBank/DDBJ databases">
        <authorList>
            <person name="Wallberg A."/>
        </authorList>
    </citation>
    <scope>NUCLEOTIDE SEQUENCE [LARGE SCALE GENOMIC DNA]</scope>
</reference>
<feature type="signal peptide" evidence="1">
    <location>
        <begin position="1"/>
        <end position="25"/>
    </location>
</feature>
<name>A0AAV2RYF0_MEGNR</name>
<evidence type="ECO:0000313" key="3">
    <source>
        <dbReference type="EMBL" id="CAL4142530.1"/>
    </source>
</evidence>
<dbReference type="Gene3D" id="3.10.100.10">
    <property type="entry name" value="Mannose-Binding Protein A, subunit A"/>
    <property type="match status" value="1"/>
</dbReference>
<evidence type="ECO:0000313" key="4">
    <source>
        <dbReference type="Proteomes" id="UP001497623"/>
    </source>
</evidence>
<accession>A0AAV2RYF0</accession>
<gene>
    <name evidence="3" type="ORF">MNOR_LOCUS29140</name>
</gene>
<keyword evidence="1" id="KW-0732">Signal</keyword>
<dbReference type="InterPro" id="IPR016186">
    <property type="entry name" value="C-type_lectin-like/link_sf"/>
</dbReference>
<keyword evidence="4" id="KW-1185">Reference proteome</keyword>
<dbReference type="InterPro" id="IPR001304">
    <property type="entry name" value="C-type_lectin-like"/>
</dbReference>